<dbReference type="AlphaFoldDB" id="A0A4D7CSF1"/>
<protein>
    <submittedName>
        <fullName evidence="1">Uncharacterized protein</fullName>
    </submittedName>
</protein>
<evidence type="ECO:0000313" key="1">
    <source>
        <dbReference type="EMBL" id="QCI87205.1"/>
    </source>
</evidence>
<sequence length="195" mass="22780">MEKSVKLYAINELIKQGIKVVKVAYLAVCIINYLGELVMSDFVTDRFFGKKHYKLKIYQSLLSLSMWFLVVAPVVITLNSIYFKVKPLTFIQWKYREGFKMYHTVVDFLLVALVVFLVVGLLLTLRNNYMIKNYYKKQVTYDEKRVAGKAALLEEVYTERFGSVQERQAVKYYSISEEKNFDASFVSDLYQDGGF</sequence>
<gene>
    <name evidence="1" type="ORF">FA707_09810</name>
</gene>
<dbReference type="KEGG" id="vao:FA707_09810"/>
<dbReference type="RefSeq" id="WP_136954027.1">
    <property type="nucleotide sequence ID" value="NZ_CP039712.1"/>
</dbReference>
<dbReference type="EMBL" id="CP039712">
    <property type="protein sequence ID" value="QCI87205.1"/>
    <property type="molecule type" value="Genomic_DNA"/>
</dbReference>
<accession>A0A4D7CSF1</accession>
<dbReference type="Proteomes" id="UP000298615">
    <property type="component" value="Chromosome"/>
</dbReference>
<organism evidence="1 2">
    <name type="scientific">Vagococcus zengguangii</name>
    <dbReference type="NCBI Taxonomy" id="2571750"/>
    <lineage>
        <taxon>Bacteria</taxon>
        <taxon>Bacillati</taxon>
        <taxon>Bacillota</taxon>
        <taxon>Bacilli</taxon>
        <taxon>Lactobacillales</taxon>
        <taxon>Enterococcaceae</taxon>
        <taxon>Vagococcus</taxon>
    </lineage>
</organism>
<keyword evidence="2" id="KW-1185">Reference proteome</keyword>
<name>A0A4D7CSF1_9ENTE</name>
<dbReference type="OrthoDB" id="5244771at2"/>
<proteinExistence type="predicted"/>
<reference evidence="1 2" key="1">
    <citation type="submission" date="2019-04" db="EMBL/GenBank/DDBJ databases">
        <title>Vagococcus sp. nov., isolated from faeces of yaks (Bos grunniens).</title>
        <authorList>
            <person name="Ge Y."/>
        </authorList>
    </citation>
    <scope>NUCLEOTIDE SEQUENCE [LARGE SCALE GENOMIC DNA]</scope>
    <source>
        <strain evidence="1 2">MN-17</strain>
    </source>
</reference>
<evidence type="ECO:0000313" key="2">
    <source>
        <dbReference type="Proteomes" id="UP000298615"/>
    </source>
</evidence>